<dbReference type="Pfam" id="PF01370">
    <property type="entry name" value="Epimerase"/>
    <property type="match status" value="1"/>
</dbReference>
<reference evidence="2" key="2">
    <citation type="journal article" name="Front. Microbiol.">
        <title>Degradative Capacity of Two Strains of Rhodonia placenta: From Phenotype to Genotype.</title>
        <authorList>
            <person name="Kolle M."/>
            <person name="Horta M.A.C."/>
            <person name="Nowrousian M."/>
            <person name="Ohm R.A."/>
            <person name="Benz J.P."/>
            <person name="Pilgard A."/>
        </authorList>
    </citation>
    <scope>NUCLEOTIDE SEQUENCE</scope>
    <source>
        <strain evidence="2">FPRL280</strain>
    </source>
</reference>
<feature type="domain" description="NAD-dependent epimerase/dehydratase" evidence="1">
    <location>
        <begin position="61"/>
        <end position="294"/>
    </location>
</feature>
<organism evidence="2 3">
    <name type="scientific">Rhodonia placenta</name>
    <dbReference type="NCBI Taxonomy" id="104341"/>
    <lineage>
        <taxon>Eukaryota</taxon>
        <taxon>Fungi</taxon>
        <taxon>Dikarya</taxon>
        <taxon>Basidiomycota</taxon>
        <taxon>Agaricomycotina</taxon>
        <taxon>Agaricomycetes</taxon>
        <taxon>Polyporales</taxon>
        <taxon>Adustoporiaceae</taxon>
        <taxon>Rhodonia</taxon>
    </lineage>
</organism>
<dbReference type="InterPro" id="IPR051783">
    <property type="entry name" value="NAD(P)-dependent_oxidoreduct"/>
</dbReference>
<dbReference type="Gene3D" id="3.40.50.720">
    <property type="entry name" value="NAD(P)-binding Rossmann-like Domain"/>
    <property type="match status" value="1"/>
</dbReference>
<reference evidence="2" key="1">
    <citation type="submission" date="2020-11" db="EMBL/GenBank/DDBJ databases">
        <authorList>
            <person name="Koelle M."/>
            <person name="Horta M.A.C."/>
            <person name="Nowrousian M."/>
            <person name="Ohm R.A."/>
            <person name="Benz P."/>
            <person name="Pilgard A."/>
        </authorList>
    </citation>
    <scope>NUCLEOTIDE SEQUENCE</scope>
    <source>
        <strain evidence="2">FPRL280</strain>
    </source>
</reference>
<dbReference type="SUPFAM" id="SSF51735">
    <property type="entry name" value="NAD(P)-binding Rossmann-fold domains"/>
    <property type="match status" value="1"/>
</dbReference>
<dbReference type="InterPro" id="IPR036291">
    <property type="entry name" value="NAD(P)-bd_dom_sf"/>
</dbReference>
<name>A0A8H7NTJ4_9APHY</name>
<evidence type="ECO:0000259" key="1">
    <source>
        <dbReference type="Pfam" id="PF01370"/>
    </source>
</evidence>
<dbReference type="PANTHER" id="PTHR48079:SF6">
    <property type="entry name" value="NAD(P)-BINDING DOMAIN-CONTAINING PROTEIN-RELATED"/>
    <property type="match status" value="1"/>
</dbReference>
<sequence length="405" mass="43549">MHIDESCCFINYREAYRAGSPQCISILALAATFNGHQPDSTSYSNTNTYQSNVISPSKTNIFLIGATGYIGGSVLTRLLNHASANTFDITVLVRSAEKAKVLQEKFDIKAVVGSNDDLDKLEALSEQSHVVFSCADAGNLAAIQVILHSLKKRHTSTGDLSILIHTSGTAVIATQAKGMFSSVTIYSDTDVDQVKSIPPTAPHKDVDLAVIAADEEGYARTYTILPSTIYGQAKGPLFDAGISNSTSIQIPYLIRAALGRKQGGVVGQGKAIWLDVHIDDVLDLYIVLLDAITANQAGVGHGWEGIYFGKNGEHTWYDISKAISKVLVELGVGGTDEPTSFADEELAKYWGSVDVGNFDGMNARCRANRGRSIGWKPKYTTADMLASIKPEVALLWEKAQKEGGV</sequence>
<proteinExistence type="predicted"/>
<dbReference type="InterPro" id="IPR001509">
    <property type="entry name" value="Epimerase_deHydtase"/>
</dbReference>
<gene>
    <name evidence="2" type="ORF">IEO21_09944</name>
</gene>
<dbReference type="EMBL" id="JADOXO010000594">
    <property type="protein sequence ID" value="KAF9802214.1"/>
    <property type="molecule type" value="Genomic_DNA"/>
</dbReference>
<dbReference type="GO" id="GO:0005737">
    <property type="term" value="C:cytoplasm"/>
    <property type="evidence" value="ECO:0007669"/>
    <property type="project" value="TreeGrafter"/>
</dbReference>
<dbReference type="AlphaFoldDB" id="A0A8H7NTJ4"/>
<dbReference type="GO" id="GO:0004029">
    <property type="term" value="F:aldehyde dehydrogenase (NAD+) activity"/>
    <property type="evidence" value="ECO:0007669"/>
    <property type="project" value="TreeGrafter"/>
</dbReference>
<evidence type="ECO:0000313" key="2">
    <source>
        <dbReference type="EMBL" id="KAF9802214.1"/>
    </source>
</evidence>
<dbReference type="PANTHER" id="PTHR48079">
    <property type="entry name" value="PROTEIN YEEZ"/>
    <property type="match status" value="1"/>
</dbReference>
<protein>
    <recommendedName>
        <fullName evidence="1">NAD-dependent epimerase/dehydratase domain-containing protein</fullName>
    </recommendedName>
</protein>
<evidence type="ECO:0000313" key="3">
    <source>
        <dbReference type="Proteomes" id="UP000639403"/>
    </source>
</evidence>
<dbReference type="Proteomes" id="UP000639403">
    <property type="component" value="Unassembled WGS sequence"/>
</dbReference>
<comment type="caution">
    <text evidence="2">The sequence shown here is derived from an EMBL/GenBank/DDBJ whole genome shotgun (WGS) entry which is preliminary data.</text>
</comment>
<accession>A0A8H7NTJ4</accession>